<dbReference type="CDD" id="cd17374">
    <property type="entry name" value="MFS_OAT"/>
    <property type="match status" value="1"/>
</dbReference>
<feature type="transmembrane region" description="Helical" evidence="6">
    <location>
        <begin position="178"/>
        <end position="198"/>
    </location>
</feature>
<feature type="transmembrane region" description="Helical" evidence="6">
    <location>
        <begin position="474"/>
        <end position="491"/>
    </location>
</feature>
<dbReference type="Pfam" id="PF07690">
    <property type="entry name" value="MFS_1"/>
    <property type="match status" value="1"/>
</dbReference>
<dbReference type="PROSITE" id="PS50850">
    <property type="entry name" value="MFS"/>
    <property type="match status" value="1"/>
</dbReference>
<feature type="transmembrane region" description="Helical" evidence="6">
    <location>
        <begin position="355"/>
        <end position="376"/>
    </location>
</feature>
<evidence type="ECO:0000256" key="1">
    <source>
        <dbReference type="ARBA" id="ARBA00004141"/>
    </source>
</evidence>
<keyword evidence="4 6" id="KW-0472">Membrane</keyword>
<comment type="subcellular location">
    <subcellularLocation>
        <location evidence="1">Membrane</location>
        <topology evidence="1">Multi-pass membrane protein</topology>
    </subcellularLocation>
</comment>
<feature type="region of interest" description="Disordered" evidence="5">
    <location>
        <begin position="499"/>
        <end position="521"/>
    </location>
</feature>
<evidence type="ECO:0000313" key="8">
    <source>
        <dbReference type="EMBL" id="KAB0364535.1"/>
    </source>
</evidence>
<reference evidence="8 9" key="1">
    <citation type="submission" date="2019-06" db="EMBL/GenBank/DDBJ databases">
        <title>Discovery of a novel chromosome fission-fusion reversal in muntjac.</title>
        <authorList>
            <person name="Mudd A.B."/>
            <person name="Bredeson J.V."/>
            <person name="Baum R."/>
            <person name="Hockemeyer D."/>
            <person name="Rokhsar D.S."/>
        </authorList>
    </citation>
    <scope>NUCLEOTIDE SEQUENCE [LARGE SCALE GENOMIC DNA]</scope>
    <source>
        <strain evidence="8">UTSW_UCB_Mm</strain>
        <tissue evidence="8">Fibroblast cell line</tissue>
    </source>
</reference>
<dbReference type="GO" id="GO:0022857">
    <property type="term" value="F:transmembrane transporter activity"/>
    <property type="evidence" value="ECO:0007669"/>
    <property type="project" value="InterPro"/>
</dbReference>
<dbReference type="AlphaFoldDB" id="A0A5N3WUU3"/>
<feature type="transmembrane region" description="Helical" evidence="6">
    <location>
        <begin position="261"/>
        <end position="280"/>
    </location>
</feature>
<evidence type="ECO:0000313" key="9">
    <source>
        <dbReference type="Proteomes" id="UP000326458"/>
    </source>
</evidence>
<feature type="transmembrane region" description="Helical" evidence="6">
    <location>
        <begin position="144"/>
        <end position="166"/>
    </location>
</feature>
<proteinExistence type="predicted"/>
<evidence type="ECO:0000256" key="3">
    <source>
        <dbReference type="ARBA" id="ARBA00022989"/>
    </source>
</evidence>
<sequence>MAFQDLLDQVGGLGRFQILQMVFFCISSLIVYPHVLLENFTAAIPGHRCWVHILDNDTDSANDTGTLSQDALLRISIPLDSNLRPEKCRRFSHPQWQFLHLNGTFPNMTDLDTEPCVDGWMYDRSSFSSTIVTEWDLVCKSQSLISVAKFLVMSGILVGGIMYGSLSDRFGRKLIIRLCFLQLAIVDTFTVIAPNFLIYCLLRFLAGMSATCLLTNNVLLTLEWTEPRFQAMATTLLMAATSLGQTILGGLAFAIRDWHTLQLVMSAPVFVFFLASRWLIESARWLIIIDKPQRGLKELQKAAHRNGRKNAGDTLTMEVRRLGVGYRMQEKHIFANVLTHFGLTLHLQHLGSNIFMFQILFGIVTIPANYAALLALNHLGRRITQMLFIFLLAVSTLTITCVSEEMQALRMALAALATGVSFATFASNFCHGSELIPTVLRVTSVGIMGIAANTGAALAPLLMILTVYSPHLPWIIYGVLPILAGLVVPLLPETKNKPLPDSIQDVENEGKRSRKTKQEDTFMKVTQC</sequence>
<accession>A0A5N3WUU3</accession>
<evidence type="ECO:0000256" key="4">
    <source>
        <dbReference type="ARBA" id="ARBA00023136"/>
    </source>
</evidence>
<feature type="transmembrane region" description="Helical" evidence="6">
    <location>
        <begin position="234"/>
        <end position="255"/>
    </location>
</feature>
<protein>
    <recommendedName>
        <fullName evidence="7">Major facilitator superfamily (MFS) profile domain-containing protein</fullName>
    </recommendedName>
</protein>
<dbReference type="PANTHER" id="PTHR24064">
    <property type="entry name" value="SOLUTE CARRIER FAMILY 22 MEMBER"/>
    <property type="match status" value="1"/>
</dbReference>
<dbReference type="Proteomes" id="UP000326458">
    <property type="component" value="Unassembled WGS sequence"/>
</dbReference>
<feature type="transmembrane region" description="Helical" evidence="6">
    <location>
        <begin position="12"/>
        <end position="32"/>
    </location>
</feature>
<keyword evidence="3 6" id="KW-1133">Transmembrane helix</keyword>
<dbReference type="InterPro" id="IPR011701">
    <property type="entry name" value="MFS"/>
</dbReference>
<feature type="transmembrane region" description="Helical" evidence="6">
    <location>
        <begin position="442"/>
        <end position="468"/>
    </location>
</feature>
<feature type="transmembrane region" description="Helical" evidence="6">
    <location>
        <begin position="408"/>
        <end position="430"/>
    </location>
</feature>
<organism evidence="8 9">
    <name type="scientific">Muntiacus muntjak</name>
    <name type="common">Barking deer</name>
    <name type="synonym">Indian muntjac</name>
    <dbReference type="NCBI Taxonomy" id="9888"/>
    <lineage>
        <taxon>Eukaryota</taxon>
        <taxon>Metazoa</taxon>
        <taxon>Chordata</taxon>
        <taxon>Craniata</taxon>
        <taxon>Vertebrata</taxon>
        <taxon>Euteleostomi</taxon>
        <taxon>Mammalia</taxon>
        <taxon>Eutheria</taxon>
        <taxon>Laurasiatheria</taxon>
        <taxon>Artiodactyla</taxon>
        <taxon>Ruminantia</taxon>
        <taxon>Pecora</taxon>
        <taxon>Cervidae</taxon>
        <taxon>Muntiacinae</taxon>
        <taxon>Muntiacus</taxon>
    </lineage>
</organism>
<dbReference type="Gene3D" id="1.20.1250.20">
    <property type="entry name" value="MFS general substrate transporter like domains"/>
    <property type="match status" value="1"/>
</dbReference>
<gene>
    <name evidence="8" type="ORF">FD754_008691</name>
</gene>
<feature type="transmembrane region" description="Helical" evidence="6">
    <location>
        <begin position="383"/>
        <end position="402"/>
    </location>
</feature>
<name>A0A5N3WUU3_MUNMU</name>
<evidence type="ECO:0000256" key="5">
    <source>
        <dbReference type="SAM" id="MobiDB-lite"/>
    </source>
</evidence>
<evidence type="ECO:0000256" key="2">
    <source>
        <dbReference type="ARBA" id="ARBA00022692"/>
    </source>
</evidence>
<keyword evidence="2 6" id="KW-0812">Transmembrane</keyword>
<dbReference type="SUPFAM" id="SSF103473">
    <property type="entry name" value="MFS general substrate transporter"/>
    <property type="match status" value="1"/>
</dbReference>
<dbReference type="GO" id="GO:0016020">
    <property type="term" value="C:membrane"/>
    <property type="evidence" value="ECO:0007669"/>
    <property type="project" value="UniProtKB-SubCell"/>
</dbReference>
<evidence type="ECO:0000256" key="6">
    <source>
        <dbReference type="SAM" id="Phobius"/>
    </source>
</evidence>
<feature type="compositionally biased region" description="Basic and acidic residues" evidence="5">
    <location>
        <begin position="508"/>
        <end position="521"/>
    </location>
</feature>
<dbReference type="InterPro" id="IPR036259">
    <property type="entry name" value="MFS_trans_sf"/>
</dbReference>
<feature type="transmembrane region" description="Helical" evidence="6">
    <location>
        <begin position="204"/>
        <end position="222"/>
    </location>
</feature>
<comment type="caution">
    <text evidence="8">The sequence shown here is derived from an EMBL/GenBank/DDBJ whole genome shotgun (WGS) entry which is preliminary data.</text>
</comment>
<evidence type="ECO:0000259" key="7">
    <source>
        <dbReference type="PROSITE" id="PS50850"/>
    </source>
</evidence>
<dbReference type="FunFam" id="1.20.1250.20:FF:001088">
    <property type="entry name" value="Solute carrier family 22 member 9"/>
    <property type="match status" value="1"/>
</dbReference>
<feature type="domain" description="Major facilitator superfamily (MFS) profile" evidence="7">
    <location>
        <begin position="96"/>
        <end position="496"/>
    </location>
</feature>
<dbReference type="EMBL" id="VCEA01000001">
    <property type="protein sequence ID" value="KAB0364535.1"/>
    <property type="molecule type" value="Genomic_DNA"/>
</dbReference>
<keyword evidence="9" id="KW-1185">Reference proteome</keyword>
<dbReference type="InterPro" id="IPR020846">
    <property type="entry name" value="MFS_dom"/>
</dbReference>